<dbReference type="PANTHER" id="PTHR47186:SF3">
    <property type="entry name" value="OS09G0267800 PROTEIN"/>
    <property type="match status" value="1"/>
</dbReference>
<sequence length="385" mass="43310">MPRLQCLPSNLGSFTKLKKLKLTGLLIDALPDSLSSLGGSLKAVVIRDCENLTHLPDGFGQLHSLKRFVTYKTPIQHLPDNFGNLTNLEELQMEFHHLTQLPPGFTNLTNLHTLDTGTVAFNFPVPHLPNLDYVISSVYKIHQFAQTPNVTELDMSYYCDNDTHASVLDLDLMHLRTWSNLVSLAVTLFGHPFEYTLPKGLFTNFTKLKELYLSCSKCQALGVYIDELPCLLQLNYLNLCGYMLKLTKPVAHPVTLRNLSSISVYNMKGGLELLSAIRAPCLSSIYLSDCSTMDDDTFGNLCTSWFPHLKKLSSLEVQSCSIRNIRPDHFQHFGRTNLHAIFLGGNPICRGSDDELERKLLPLVQHCKFFCNFSFKVPGLHTTFA</sequence>
<organism evidence="1 2">
    <name type="scientific">Nitzschia inconspicua</name>
    <dbReference type="NCBI Taxonomy" id="303405"/>
    <lineage>
        <taxon>Eukaryota</taxon>
        <taxon>Sar</taxon>
        <taxon>Stramenopiles</taxon>
        <taxon>Ochrophyta</taxon>
        <taxon>Bacillariophyta</taxon>
        <taxon>Bacillariophyceae</taxon>
        <taxon>Bacillariophycidae</taxon>
        <taxon>Bacillariales</taxon>
        <taxon>Bacillariaceae</taxon>
        <taxon>Nitzschia</taxon>
    </lineage>
</organism>
<accession>A0A9K3Q7K2</accession>
<dbReference type="AlphaFoldDB" id="A0A9K3Q7K2"/>
<name>A0A9K3Q7K2_9STRA</name>
<evidence type="ECO:0000313" key="2">
    <source>
        <dbReference type="Proteomes" id="UP000693970"/>
    </source>
</evidence>
<gene>
    <name evidence="1" type="ORF">IV203_012846</name>
</gene>
<dbReference type="PANTHER" id="PTHR47186">
    <property type="entry name" value="LEUCINE-RICH REPEAT-CONTAINING PROTEIN 57"/>
    <property type="match status" value="1"/>
</dbReference>
<evidence type="ECO:0000313" key="1">
    <source>
        <dbReference type="EMBL" id="KAG7373751.1"/>
    </source>
</evidence>
<reference evidence="1" key="1">
    <citation type="journal article" date="2021" name="Sci. Rep.">
        <title>Diploid genomic architecture of Nitzschia inconspicua, an elite biomass production diatom.</title>
        <authorList>
            <person name="Oliver A."/>
            <person name="Podell S."/>
            <person name="Pinowska A."/>
            <person name="Traller J.C."/>
            <person name="Smith S.R."/>
            <person name="McClure R."/>
            <person name="Beliaev A."/>
            <person name="Bohutskyi P."/>
            <person name="Hill E.A."/>
            <person name="Rabines A."/>
            <person name="Zheng H."/>
            <person name="Allen L.Z."/>
            <person name="Kuo A."/>
            <person name="Grigoriev I.V."/>
            <person name="Allen A.E."/>
            <person name="Hazlebeck D."/>
            <person name="Allen E.E."/>
        </authorList>
    </citation>
    <scope>NUCLEOTIDE SEQUENCE</scope>
    <source>
        <strain evidence="1">Hildebrandi</strain>
    </source>
</reference>
<comment type="caution">
    <text evidence="1">The sequence shown here is derived from an EMBL/GenBank/DDBJ whole genome shotgun (WGS) entry which is preliminary data.</text>
</comment>
<dbReference type="OrthoDB" id="5985090at2759"/>
<dbReference type="Proteomes" id="UP000693970">
    <property type="component" value="Unassembled WGS sequence"/>
</dbReference>
<keyword evidence="2" id="KW-1185">Reference proteome</keyword>
<dbReference type="EMBL" id="JAGRRH010000001">
    <property type="protein sequence ID" value="KAG7373751.1"/>
    <property type="molecule type" value="Genomic_DNA"/>
</dbReference>
<reference evidence="1" key="2">
    <citation type="submission" date="2021-04" db="EMBL/GenBank/DDBJ databases">
        <authorList>
            <person name="Podell S."/>
        </authorList>
    </citation>
    <scope>NUCLEOTIDE SEQUENCE</scope>
    <source>
        <strain evidence="1">Hildebrandi</strain>
    </source>
</reference>
<proteinExistence type="predicted"/>
<protein>
    <submittedName>
        <fullName evidence="1">Miro domain containing protein</fullName>
    </submittedName>
</protein>